<dbReference type="Pfam" id="PF01074">
    <property type="entry name" value="Glyco_hydro_38N"/>
    <property type="match status" value="1"/>
</dbReference>
<dbReference type="PANTHER" id="PTHR46017">
    <property type="entry name" value="ALPHA-MANNOSIDASE 2C1"/>
    <property type="match status" value="1"/>
</dbReference>
<keyword evidence="2" id="KW-0479">Metal-binding</keyword>
<evidence type="ECO:0000256" key="3">
    <source>
        <dbReference type="ARBA" id="ARBA00022801"/>
    </source>
</evidence>
<feature type="domain" description="Glycoside hydrolase family 38 central" evidence="5">
    <location>
        <begin position="506"/>
        <end position="583"/>
    </location>
</feature>
<dbReference type="CDD" id="cd10789">
    <property type="entry name" value="GH38N_AMII_ER_cytosolic"/>
    <property type="match status" value="1"/>
</dbReference>
<evidence type="ECO:0000256" key="2">
    <source>
        <dbReference type="ARBA" id="ARBA00022723"/>
    </source>
</evidence>
<dbReference type="SUPFAM" id="SSF88688">
    <property type="entry name" value="Families 57/38 glycoside transferase middle domain"/>
    <property type="match status" value="1"/>
</dbReference>
<gene>
    <name evidence="6" type="ORF">JK636_10375</name>
</gene>
<dbReference type="Gene3D" id="2.60.40.2220">
    <property type="match status" value="1"/>
</dbReference>
<evidence type="ECO:0000313" key="6">
    <source>
        <dbReference type="EMBL" id="MBL4936164.1"/>
    </source>
</evidence>
<dbReference type="Proteomes" id="UP000632377">
    <property type="component" value="Unassembled WGS sequence"/>
</dbReference>
<dbReference type="Pfam" id="PF09261">
    <property type="entry name" value="Alpha-mann_mid"/>
    <property type="match status" value="1"/>
</dbReference>
<dbReference type="EMBL" id="JAESWC010000004">
    <property type="protein sequence ID" value="MBL4936164.1"/>
    <property type="molecule type" value="Genomic_DNA"/>
</dbReference>
<dbReference type="InterPro" id="IPR011013">
    <property type="entry name" value="Gal_mutarotase_sf_dom"/>
</dbReference>
<comment type="caution">
    <text evidence="6">The sequence shown here is derived from an EMBL/GenBank/DDBJ whole genome shotgun (WGS) entry which is preliminary data.</text>
</comment>
<dbReference type="InterPro" id="IPR037094">
    <property type="entry name" value="Glyco_hydro_38_cen_sf"/>
</dbReference>
<dbReference type="Pfam" id="PF17677">
    <property type="entry name" value="Glyco_hydro38C2"/>
    <property type="match status" value="1"/>
</dbReference>
<dbReference type="InterPro" id="IPR011682">
    <property type="entry name" value="Glyco_hydro_38_C"/>
</dbReference>
<dbReference type="InterPro" id="IPR000602">
    <property type="entry name" value="Glyco_hydro_38_N"/>
</dbReference>
<dbReference type="InterPro" id="IPR041147">
    <property type="entry name" value="GH38_C"/>
</dbReference>
<keyword evidence="3" id="KW-0378">Hydrolase</keyword>
<dbReference type="SUPFAM" id="SSF88713">
    <property type="entry name" value="Glycoside hydrolase/deacetylase"/>
    <property type="match status" value="1"/>
</dbReference>
<sequence>MLVDKKIIAKLESIENRYSKLRYETVAEVPAQMWSTYEHFTKEPTSQEGAVWRAGEIGTKWGNNWQTTWFRGEVTLPQVCAGKKVFIQAKTNGDSLFIVDGKYKGVFDVNHSSVMMTAGGEAGKTYRLAFESYTGHHIPGCGADENDKAPEPDCKTFEGIFVVLEREDVSNFVFDLRVLRQLANVLDENSLRKNKIIRQLAKVYELVYAMPSEVPEENWRAKLSQARELMHPLLKDKNGSTMPSFGIVGHSHLDTAWLWPIAETWRKSARTFSSVLNLMDQYPELNFIQSTPYYASVLRERYPEIYEGIKDKVKDGRWEPNGAMWVEPDCNIPSGESFVRQLLVGQNATKEMFGYTSDTLWLPDVFGYSAALPQILRGSNVKYFCTTKLSWNDTNRFPYDTFVWKGIDGSSVISHFNTIHCWPDPETLTKQWMDVQHKDIQDRRLTAIGYGDGGGGPMAEMVEVSRRVKDLEGCPKAEFSSVSNFMQGIENELKDLPQWCGELYLELHRGTLTSIAEVKRGNRKTEIAYRNAEFLSTLAAINGASYPKEKLLNMWKKLLTNQFHDILPGSSIARVNDEAIVAFKECLEEAGQVTDKAIEAFVKSSSDSKYIMAVNSLSWNKTRQFILDNADFGYIPDVDYVQSQWIKDIDNNDKLVVSGLNVDALGYKVVPMIKKDCINKSAFSVDENIVETPFAVVTFDSIGRISSFKDKATGREIVKAGGALNTFWLGEDIPSYWDNWDIDRDQRLKMEVQKGFTGREIVSDGALELRLRSSYRIGEGSSIIQDMVLHADSPQVDFETKIVWSEKHRLLKAGFELDVFAENAKHEIQYGYVERATHENLSQDRARFESCAHKWSDISEADFGVALLNDCKYGVSTHGSDIRLSLMKSGLRPDPRGDEGIHYVTYSLVPHNCGFSVDSVIKPAYELNVPVVCAKVDKRTEDFNGLLNIDASNIIVEAVKWAENGQGFVVRFYDAAKTGKNIRINFNVTVEEVVETNLLEEETKKCHIDGNSISMYVKPFEIKTILCKLCKEVKGLNDL</sequence>
<accession>A0ABS1T9Y6</accession>
<keyword evidence="4" id="KW-0326">Glycosidase</keyword>
<evidence type="ECO:0000256" key="1">
    <source>
        <dbReference type="ARBA" id="ARBA00009792"/>
    </source>
</evidence>
<proteinExistence type="inferred from homology"/>
<dbReference type="Pfam" id="PF22907">
    <property type="entry name" value="Ams1-like_1st"/>
    <property type="match status" value="1"/>
</dbReference>
<dbReference type="InterPro" id="IPR028995">
    <property type="entry name" value="Glyco_hydro_57/38_cen_sf"/>
</dbReference>
<dbReference type="InterPro" id="IPR015341">
    <property type="entry name" value="Glyco_hydro_38_cen"/>
</dbReference>
<evidence type="ECO:0000256" key="4">
    <source>
        <dbReference type="ARBA" id="ARBA00023295"/>
    </source>
</evidence>
<dbReference type="Pfam" id="PF07748">
    <property type="entry name" value="Glyco_hydro_38C"/>
    <property type="match status" value="1"/>
</dbReference>
<dbReference type="Gene3D" id="2.70.98.30">
    <property type="entry name" value="Golgi alpha-mannosidase II, domain 4"/>
    <property type="match status" value="1"/>
</dbReference>
<organism evidence="6 7">
    <name type="scientific">Clostridium rhizosphaerae</name>
    <dbReference type="NCBI Taxonomy" id="2803861"/>
    <lineage>
        <taxon>Bacteria</taxon>
        <taxon>Bacillati</taxon>
        <taxon>Bacillota</taxon>
        <taxon>Clostridia</taxon>
        <taxon>Eubacteriales</taxon>
        <taxon>Clostridiaceae</taxon>
        <taxon>Clostridium</taxon>
    </lineage>
</organism>
<dbReference type="Gene3D" id="3.20.110.10">
    <property type="entry name" value="Glycoside hydrolase 38, N terminal domain"/>
    <property type="match status" value="1"/>
</dbReference>
<evidence type="ECO:0000259" key="5">
    <source>
        <dbReference type="SMART" id="SM00872"/>
    </source>
</evidence>
<dbReference type="InterPro" id="IPR027291">
    <property type="entry name" value="Glyco_hydro_38_N_sf"/>
</dbReference>
<evidence type="ECO:0000313" key="7">
    <source>
        <dbReference type="Proteomes" id="UP000632377"/>
    </source>
</evidence>
<dbReference type="PANTHER" id="PTHR46017:SF1">
    <property type="entry name" value="ALPHA-MANNOSIDASE 2C1"/>
    <property type="match status" value="1"/>
</dbReference>
<protein>
    <submittedName>
        <fullName evidence="6">Alpha-mannosidase</fullName>
    </submittedName>
</protein>
<dbReference type="InterPro" id="IPR054723">
    <property type="entry name" value="Ams1-like_N"/>
</dbReference>
<keyword evidence="7" id="KW-1185">Reference proteome</keyword>
<dbReference type="SUPFAM" id="SSF74650">
    <property type="entry name" value="Galactose mutarotase-like"/>
    <property type="match status" value="1"/>
</dbReference>
<dbReference type="SMART" id="SM00872">
    <property type="entry name" value="Alpha-mann_mid"/>
    <property type="match status" value="1"/>
</dbReference>
<dbReference type="Gene3D" id="1.20.1270.50">
    <property type="entry name" value="Glycoside hydrolase family 38, central domain"/>
    <property type="match status" value="1"/>
</dbReference>
<name>A0ABS1T9Y6_9CLOT</name>
<comment type="similarity">
    <text evidence="1">Belongs to the glycosyl hydrolase 38 family.</text>
</comment>
<dbReference type="InterPro" id="IPR011330">
    <property type="entry name" value="Glyco_hydro/deAcase_b/a-brl"/>
</dbReference>
<reference evidence="6 7" key="1">
    <citation type="submission" date="2021-01" db="EMBL/GenBank/DDBJ databases">
        <title>Genome public.</title>
        <authorList>
            <person name="Liu C."/>
            <person name="Sun Q."/>
        </authorList>
    </citation>
    <scope>NUCLEOTIDE SEQUENCE [LARGE SCALE GENOMIC DNA]</scope>
    <source>
        <strain evidence="6 7">YIM B02515</strain>
    </source>
</reference>
<dbReference type="RefSeq" id="WP_202748836.1">
    <property type="nucleotide sequence ID" value="NZ_JAESWC010000004.1"/>
</dbReference>